<dbReference type="Proteomes" id="UP001210211">
    <property type="component" value="Unassembled WGS sequence"/>
</dbReference>
<name>A0AAD5ZBT9_9POAL</name>
<sequence length="237" mass="27066">MKWLWKLQLEPESTWTTSINLLYGTTDITELAADTRTSMAFKDILSYKDFFAASTAWVGDPQRLVWNWSPSGLYSSASAYGILADSGLRSPYHALLWKLKIPPKVKVFLWVVLLDKALTQQNLLTRNWPTILACVCCSHGSVETASHLWVLCDYATQVWTLIQTRFSLPVLTFVPSVHQFWLHNRSSVGQTWDIIWAATTWTIWKERNRRIFTSKSLPPQLLMAEICAAIVAWLTSA</sequence>
<dbReference type="InterPro" id="IPR026960">
    <property type="entry name" value="RVT-Znf"/>
</dbReference>
<dbReference type="EMBL" id="JAMRDG010000002">
    <property type="protein sequence ID" value="KAJ3690613.1"/>
    <property type="molecule type" value="Genomic_DNA"/>
</dbReference>
<reference evidence="2 3" key="1">
    <citation type="journal article" date="2022" name="Cell">
        <title>Repeat-based holocentromeres influence genome architecture and karyotype evolution.</title>
        <authorList>
            <person name="Hofstatter P.G."/>
            <person name="Thangavel G."/>
            <person name="Lux T."/>
            <person name="Neumann P."/>
            <person name="Vondrak T."/>
            <person name="Novak P."/>
            <person name="Zhang M."/>
            <person name="Costa L."/>
            <person name="Castellani M."/>
            <person name="Scott A."/>
            <person name="Toegelov H."/>
            <person name="Fuchs J."/>
            <person name="Mata-Sucre Y."/>
            <person name="Dias Y."/>
            <person name="Vanzela A.L.L."/>
            <person name="Huettel B."/>
            <person name="Almeida C.C.S."/>
            <person name="Simkova H."/>
            <person name="Souza G."/>
            <person name="Pedrosa-Harand A."/>
            <person name="Macas J."/>
            <person name="Mayer K.F.X."/>
            <person name="Houben A."/>
            <person name="Marques A."/>
        </authorList>
    </citation>
    <scope>NUCLEOTIDE SEQUENCE [LARGE SCALE GENOMIC DNA]</scope>
    <source>
        <strain evidence="2">RhyTen1mFocal</strain>
    </source>
</reference>
<proteinExistence type="predicted"/>
<evidence type="ECO:0000313" key="3">
    <source>
        <dbReference type="Proteomes" id="UP001210211"/>
    </source>
</evidence>
<dbReference type="Pfam" id="PF13966">
    <property type="entry name" value="zf-RVT"/>
    <property type="match status" value="1"/>
</dbReference>
<feature type="domain" description="Reverse transcriptase zinc-binding" evidence="1">
    <location>
        <begin position="74"/>
        <end position="159"/>
    </location>
</feature>
<keyword evidence="3" id="KW-1185">Reference proteome</keyword>
<accession>A0AAD5ZBT9</accession>
<evidence type="ECO:0000259" key="1">
    <source>
        <dbReference type="Pfam" id="PF13966"/>
    </source>
</evidence>
<evidence type="ECO:0000313" key="2">
    <source>
        <dbReference type="EMBL" id="KAJ3690613.1"/>
    </source>
</evidence>
<comment type="caution">
    <text evidence="2">The sequence shown here is derived from an EMBL/GenBank/DDBJ whole genome shotgun (WGS) entry which is preliminary data.</text>
</comment>
<dbReference type="AlphaFoldDB" id="A0AAD5ZBT9"/>
<gene>
    <name evidence="2" type="ORF">LUZ61_019777</name>
</gene>
<protein>
    <recommendedName>
        <fullName evidence="1">Reverse transcriptase zinc-binding domain-containing protein</fullName>
    </recommendedName>
</protein>
<organism evidence="2 3">
    <name type="scientific">Rhynchospora tenuis</name>
    <dbReference type="NCBI Taxonomy" id="198213"/>
    <lineage>
        <taxon>Eukaryota</taxon>
        <taxon>Viridiplantae</taxon>
        <taxon>Streptophyta</taxon>
        <taxon>Embryophyta</taxon>
        <taxon>Tracheophyta</taxon>
        <taxon>Spermatophyta</taxon>
        <taxon>Magnoliopsida</taxon>
        <taxon>Liliopsida</taxon>
        <taxon>Poales</taxon>
        <taxon>Cyperaceae</taxon>
        <taxon>Cyperoideae</taxon>
        <taxon>Rhynchosporeae</taxon>
        <taxon>Rhynchospora</taxon>
    </lineage>
</organism>